<dbReference type="OrthoDB" id="5243396at2"/>
<dbReference type="Proteomes" id="UP000316096">
    <property type="component" value="Unassembled WGS sequence"/>
</dbReference>
<dbReference type="AlphaFoldDB" id="A0A543CHL2"/>
<keyword evidence="1" id="KW-0812">Transmembrane</keyword>
<proteinExistence type="predicted"/>
<evidence type="ECO:0000313" key="3">
    <source>
        <dbReference type="Proteomes" id="UP000316096"/>
    </source>
</evidence>
<evidence type="ECO:0000256" key="1">
    <source>
        <dbReference type="SAM" id="Phobius"/>
    </source>
</evidence>
<dbReference type="PANTHER" id="PTHR35007:SF3">
    <property type="entry name" value="POSSIBLE CONSERVED ALANINE RICH MEMBRANE PROTEIN"/>
    <property type="match status" value="1"/>
</dbReference>
<dbReference type="PANTHER" id="PTHR35007">
    <property type="entry name" value="INTEGRAL MEMBRANE PROTEIN-RELATED"/>
    <property type="match status" value="1"/>
</dbReference>
<reference evidence="2 3" key="1">
    <citation type="submission" date="2019-06" db="EMBL/GenBank/DDBJ databases">
        <title>Sequencing the genomes of 1000 actinobacteria strains.</title>
        <authorList>
            <person name="Klenk H.-P."/>
        </authorList>
    </citation>
    <scope>NUCLEOTIDE SEQUENCE [LARGE SCALE GENOMIC DNA]</scope>
    <source>
        <strain evidence="2 3">DSM 102200</strain>
    </source>
</reference>
<accession>A0A543CHL2</accession>
<evidence type="ECO:0008006" key="4">
    <source>
        <dbReference type="Google" id="ProtNLM"/>
    </source>
</evidence>
<protein>
    <recommendedName>
        <fullName evidence="4">Flp pilus assembly protein TadB</fullName>
    </recommendedName>
</protein>
<feature type="transmembrane region" description="Helical" evidence="1">
    <location>
        <begin position="55"/>
        <end position="84"/>
    </location>
</feature>
<sequence length="292" mass="30842">MELLAAVAGLAAALGLTLTVAGFTRPVATHGLRPPRHLRRALHAVTDPRRRRRLAAATAVGLVVLLLVRWPVAAIAVAAGIYVLPSMLSGREPGRRIIRLEALEQWARRLAEVMGASRGLEATLTDSLHVTPAPIRTPVAVLAERLNNRANAKHALRAFADDLDDPIGDLIATALILAAKRRGPGTRQALSALADAVAAEVIVRREVEAERASLRTTLLVIVIAVSGLSLLLVASPTLSSPYGTPVGQLVLAGVAALYAGGLAWMKRLSVITTGSRFLHQPAAAHDHEEAHP</sequence>
<feature type="transmembrane region" description="Helical" evidence="1">
    <location>
        <begin position="214"/>
        <end position="234"/>
    </location>
</feature>
<comment type="caution">
    <text evidence="2">The sequence shown here is derived from an EMBL/GenBank/DDBJ whole genome shotgun (WGS) entry which is preliminary data.</text>
</comment>
<organism evidence="2 3">
    <name type="scientific">Actinoallomurus bryophytorum</name>
    <dbReference type="NCBI Taxonomy" id="1490222"/>
    <lineage>
        <taxon>Bacteria</taxon>
        <taxon>Bacillati</taxon>
        <taxon>Actinomycetota</taxon>
        <taxon>Actinomycetes</taxon>
        <taxon>Streptosporangiales</taxon>
        <taxon>Thermomonosporaceae</taxon>
        <taxon>Actinoallomurus</taxon>
    </lineage>
</organism>
<dbReference type="EMBL" id="VFOZ01000001">
    <property type="protein sequence ID" value="TQL96592.1"/>
    <property type="molecule type" value="Genomic_DNA"/>
</dbReference>
<name>A0A543CHL2_9ACTN</name>
<keyword evidence="1" id="KW-0472">Membrane</keyword>
<keyword evidence="3" id="KW-1185">Reference proteome</keyword>
<feature type="transmembrane region" description="Helical" evidence="1">
    <location>
        <begin position="246"/>
        <end position="265"/>
    </location>
</feature>
<keyword evidence="1" id="KW-1133">Transmembrane helix</keyword>
<evidence type="ECO:0000313" key="2">
    <source>
        <dbReference type="EMBL" id="TQL96592.1"/>
    </source>
</evidence>
<gene>
    <name evidence="2" type="ORF">FB559_2131</name>
</gene>
<dbReference type="RefSeq" id="WP_141955430.1">
    <property type="nucleotide sequence ID" value="NZ_VFOZ01000001.1"/>
</dbReference>